<dbReference type="Proteomes" id="UP000886501">
    <property type="component" value="Unassembled WGS sequence"/>
</dbReference>
<comment type="caution">
    <text evidence="1">The sequence shown here is derived from an EMBL/GenBank/DDBJ whole genome shotgun (WGS) entry which is preliminary data.</text>
</comment>
<sequence>MFHSTGFRALLTLGWLAERVVASPAPTPRNDPSVSWGNCENFGINSTDSHLQCGFLEVPMDYHDSSSGTARLAVIKYASTLPKKLGTIFFNPGGPGGSGLAVIAGAGQAFSQGFQGAFDIVSWDPRGVGHTFPGAVTCFNSSEEDAGFWKHTVARYINETISGRFNKQDLEELYSQADLTQQKFKDFTGRCQNGPVGPYLKYLGTSSTVRDLVSLGDAIVGKDEPIDYWGISYGTVLGFNFVNMFPERAGHVILDGVVDPTGWVSFKLLRPSLVDTEKTYSGLTDACAKAGRAGCKLIEFTGDDASGHDVKALLNYAQDVILELYRDGVEVPVEPGFLKDSLYHLLQSPKTWGNYVNSYIYQFVAFALQASQVHNVTIDGGAKYNIPSGEFTIDKSFLSETGVTSPNLTSYASAAIVGADFNDNNTTIREVFDIIVNITREVTPTFGTVWDLGYTSYGWPVRSVERLPPFNPKQLKNPVLFIGNTADPITPFASAKKTASLLGDNAFLLEQLGFGHTSIAQVSSCTLSVMTNYFKDSTLPKGRIIQCPVDDTDLFPVLSGNTTVKRRLNLLQKRW</sequence>
<evidence type="ECO:0000313" key="1">
    <source>
        <dbReference type="EMBL" id="KAF9645810.1"/>
    </source>
</evidence>
<proteinExistence type="predicted"/>
<name>A0ACB6Z8S9_THEGA</name>
<organism evidence="1 2">
    <name type="scientific">Thelephora ganbajun</name>
    <name type="common">Ganba fungus</name>
    <dbReference type="NCBI Taxonomy" id="370292"/>
    <lineage>
        <taxon>Eukaryota</taxon>
        <taxon>Fungi</taxon>
        <taxon>Dikarya</taxon>
        <taxon>Basidiomycota</taxon>
        <taxon>Agaricomycotina</taxon>
        <taxon>Agaricomycetes</taxon>
        <taxon>Thelephorales</taxon>
        <taxon>Thelephoraceae</taxon>
        <taxon>Thelephora</taxon>
    </lineage>
</organism>
<evidence type="ECO:0000313" key="2">
    <source>
        <dbReference type="Proteomes" id="UP000886501"/>
    </source>
</evidence>
<accession>A0ACB6Z8S9</accession>
<gene>
    <name evidence="1" type="ORF">BDM02DRAFT_3271440</name>
</gene>
<dbReference type="EMBL" id="MU118077">
    <property type="protein sequence ID" value="KAF9645810.1"/>
    <property type="molecule type" value="Genomic_DNA"/>
</dbReference>
<reference evidence="1" key="2">
    <citation type="journal article" date="2020" name="Nat. Commun.">
        <title>Large-scale genome sequencing of mycorrhizal fungi provides insights into the early evolution of symbiotic traits.</title>
        <authorList>
            <person name="Miyauchi S."/>
            <person name="Kiss E."/>
            <person name="Kuo A."/>
            <person name="Drula E."/>
            <person name="Kohler A."/>
            <person name="Sanchez-Garcia M."/>
            <person name="Morin E."/>
            <person name="Andreopoulos B."/>
            <person name="Barry K.W."/>
            <person name="Bonito G."/>
            <person name="Buee M."/>
            <person name="Carver A."/>
            <person name="Chen C."/>
            <person name="Cichocki N."/>
            <person name="Clum A."/>
            <person name="Culley D."/>
            <person name="Crous P.W."/>
            <person name="Fauchery L."/>
            <person name="Girlanda M."/>
            <person name="Hayes R.D."/>
            <person name="Keri Z."/>
            <person name="LaButti K."/>
            <person name="Lipzen A."/>
            <person name="Lombard V."/>
            <person name="Magnuson J."/>
            <person name="Maillard F."/>
            <person name="Murat C."/>
            <person name="Nolan M."/>
            <person name="Ohm R.A."/>
            <person name="Pangilinan J."/>
            <person name="Pereira M.F."/>
            <person name="Perotto S."/>
            <person name="Peter M."/>
            <person name="Pfister S."/>
            <person name="Riley R."/>
            <person name="Sitrit Y."/>
            <person name="Stielow J.B."/>
            <person name="Szollosi G."/>
            <person name="Zifcakova L."/>
            <person name="Stursova M."/>
            <person name="Spatafora J.W."/>
            <person name="Tedersoo L."/>
            <person name="Vaario L.M."/>
            <person name="Yamada A."/>
            <person name="Yan M."/>
            <person name="Wang P."/>
            <person name="Xu J."/>
            <person name="Bruns T."/>
            <person name="Baldrian P."/>
            <person name="Vilgalys R."/>
            <person name="Dunand C."/>
            <person name="Henrissat B."/>
            <person name="Grigoriev I.V."/>
            <person name="Hibbett D."/>
            <person name="Nagy L.G."/>
            <person name="Martin F.M."/>
        </authorList>
    </citation>
    <scope>NUCLEOTIDE SEQUENCE</scope>
    <source>
        <strain evidence="1">P2</strain>
    </source>
</reference>
<keyword evidence="2" id="KW-1185">Reference proteome</keyword>
<protein>
    <submittedName>
        <fullName evidence="1">Alpha/beta-hydrolase</fullName>
    </submittedName>
</protein>
<reference evidence="1" key="1">
    <citation type="submission" date="2019-10" db="EMBL/GenBank/DDBJ databases">
        <authorList>
            <consortium name="DOE Joint Genome Institute"/>
            <person name="Kuo A."/>
            <person name="Miyauchi S."/>
            <person name="Kiss E."/>
            <person name="Drula E."/>
            <person name="Kohler A."/>
            <person name="Sanchez-Garcia M."/>
            <person name="Andreopoulos B."/>
            <person name="Barry K.W."/>
            <person name="Bonito G."/>
            <person name="Buee M."/>
            <person name="Carver A."/>
            <person name="Chen C."/>
            <person name="Cichocki N."/>
            <person name="Clum A."/>
            <person name="Culley D."/>
            <person name="Crous P.W."/>
            <person name="Fauchery L."/>
            <person name="Girlanda M."/>
            <person name="Hayes R."/>
            <person name="Keri Z."/>
            <person name="Labutti K."/>
            <person name="Lipzen A."/>
            <person name="Lombard V."/>
            <person name="Magnuson J."/>
            <person name="Maillard F."/>
            <person name="Morin E."/>
            <person name="Murat C."/>
            <person name="Nolan M."/>
            <person name="Ohm R."/>
            <person name="Pangilinan J."/>
            <person name="Pereira M."/>
            <person name="Perotto S."/>
            <person name="Peter M."/>
            <person name="Riley R."/>
            <person name="Sitrit Y."/>
            <person name="Stielow B."/>
            <person name="Szollosi G."/>
            <person name="Zifcakova L."/>
            <person name="Stursova M."/>
            <person name="Spatafora J.W."/>
            <person name="Tedersoo L."/>
            <person name="Vaario L.-M."/>
            <person name="Yamada A."/>
            <person name="Yan M."/>
            <person name="Wang P."/>
            <person name="Xu J."/>
            <person name="Bruns T."/>
            <person name="Baldrian P."/>
            <person name="Vilgalys R."/>
            <person name="Henrissat B."/>
            <person name="Grigoriev I.V."/>
            <person name="Hibbett D."/>
            <person name="Nagy L.G."/>
            <person name="Martin F.M."/>
        </authorList>
    </citation>
    <scope>NUCLEOTIDE SEQUENCE</scope>
    <source>
        <strain evidence="1">P2</strain>
    </source>
</reference>